<evidence type="ECO:0000256" key="3">
    <source>
        <dbReference type="ARBA" id="ARBA00051114"/>
    </source>
</evidence>
<evidence type="ECO:0000313" key="9">
    <source>
        <dbReference type="Proteomes" id="UP000575083"/>
    </source>
</evidence>
<dbReference type="PROSITE" id="PS50887">
    <property type="entry name" value="GGDEF"/>
    <property type="match status" value="1"/>
</dbReference>
<dbReference type="NCBIfam" id="TIGR00254">
    <property type="entry name" value="GGDEF"/>
    <property type="match status" value="1"/>
</dbReference>
<feature type="domain" description="EAL" evidence="6">
    <location>
        <begin position="771"/>
        <end position="1020"/>
    </location>
</feature>
<dbReference type="RefSeq" id="WP_184855342.1">
    <property type="nucleotide sequence ID" value="NZ_JACHLK010000001.1"/>
</dbReference>
<dbReference type="Gene3D" id="3.30.70.270">
    <property type="match status" value="1"/>
</dbReference>
<dbReference type="CDD" id="cd01948">
    <property type="entry name" value="EAL"/>
    <property type="match status" value="1"/>
</dbReference>
<dbReference type="SMART" id="SM00065">
    <property type="entry name" value="GAF"/>
    <property type="match status" value="1"/>
</dbReference>
<evidence type="ECO:0000259" key="5">
    <source>
        <dbReference type="PROSITE" id="PS50113"/>
    </source>
</evidence>
<dbReference type="PANTHER" id="PTHR44757">
    <property type="entry name" value="DIGUANYLATE CYCLASE DGCP"/>
    <property type="match status" value="1"/>
</dbReference>
<keyword evidence="1" id="KW-0808">Transferase</keyword>
<comment type="caution">
    <text evidence="8">The sequence shown here is derived from an EMBL/GenBank/DDBJ whole genome shotgun (WGS) entry which is preliminary data.</text>
</comment>
<dbReference type="CDD" id="cd01949">
    <property type="entry name" value="GGDEF"/>
    <property type="match status" value="1"/>
</dbReference>
<dbReference type="InterPro" id="IPR000700">
    <property type="entry name" value="PAS-assoc_C"/>
</dbReference>
<dbReference type="Gene3D" id="3.20.20.450">
    <property type="entry name" value="EAL domain"/>
    <property type="match status" value="1"/>
</dbReference>
<feature type="domain" description="GGDEF" evidence="7">
    <location>
        <begin position="624"/>
        <end position="762"/>
    </location>
</feature>
<dbReference type="InterPro" id="IPR000160">
    <property type="entry name" value="GGDEF_dom"/>
</dbReference>
<evidence type="ECO:0000256" key="2">
    <source>
        <dbReference type="ARBA" id="ARBA00022777"/>
    </source>
</evidence>
<proteinExistence type="predicted"/>
<comment type="catalytic activity">
    <reaction evidence="3">
        <text>3',3'-c-di-GMP + H2O = 5'-phosphoguanylyl(3'-&gt;5')guanosine + H(+)</text>
        <dbReference type="Rhea" id="RHEA:24902"/>
        <dbReference type="ChEBI" id="CHEBI:15377"/>
        <dbReference type="ChEBI" id="CHEBI:15378"/>
        <dbReference type="ChEBI" id="CHEBI:58754"/>
        <dbReference type="ChEBI" id="CHEBI:58805"/>
        <dbReference type="EC" id="3.1.4.52"/>
    </reaction>
    <physiologicalReaction direction="left-to-right" evidence="3">
        <dbReference type="Rhea" id="RHEA:24903"/>
    </physiologicalReaction>
</comment>
<dbReference type="NCBIfam" id="TIGR00229">
    <property type="entry name" value="sensory_box"/>
    <property type="match status" value="1"/>
</dbReference>
<evidence type="ECO:0000259" key="6">
    <source>
        <dbReference type="PROSITE" id="PS50883"/>
    </source>
</evidence>
<dbReference type="InterPro" id="IPR043128">
    <property type="entry name" value="Rev_trsase/Diguanyl_cyclase"/>
</dbReference>
<gene>
    <name evidence="8" type="ORF">HNP48_000593</name>
</gene>
<organism evidence="8 9">
    <name type="scientific">Acidovorax soli</name>
    <dbReference type="NCBI Taxonomy" id="592050"/>
    <lineage>
        <taxon>Bacteria</taxon>
        <taxon>Pseudomonadati</taxon>
        <taxon>Pseudomonadota</taxon>
        <taxon>Betaproteobacteria</taxon>
        <taxon>Burkholderiales</taxon>
        <taxon>Comamonadaceae</taxon>
        <taxon>Acidovorax</taxon>
    </lineage>
</organism>
<dbReference type="Gene3D" id="3.30.450.40">
    <property type="match status" value="1"/>
</dbReference>
<dbReference type="SMART" id="SM00086">
    <property type="entry name" value="PAC"/>
    <property type="match status" value="1"/>
</dbReference>
<dbReference type="PROSITE" id="PS50113">
    <property type="entry name" value="PAC"/>
    <property type="match status" value="1"/>
</dbReference>
<dbReference type="Pfam" id="PF00563">
    <property type="entry name" value="EAL"/>
    <property type="match status" value="1"/>
</dbReference>
<protein>
    <submittedName>
        <fullName evidence="8">Diguanylate cyclase (GGDEF)-like protein/PAS domain S-box-containing protein</fullName>
    </submittedName>
</protein>
<feature type="coiled-coil region" evidence="4">
    <location>
        <begin position="307"/>
        <end position="334"/>
    </location>
</feature>
<dbReference type="GO" id="GO:0071732">
    <property type="term" value="P:cellular response to nitric oxide"/>
    <property type="evidence" value="ECO:0007669"/>
    <property type="project" value="UniProtKB-ARBA"/>
</dbReference>
<dbReference type="SUPFAM" id="SSF55073">
    <property type="entry name" value="Nucleotide cyclase"/>
    <property type="match status" value="1"/>
</dbReference>
<dbReference type="InterPro" id="IPR029787">
    <property type="entry name" value="Nucleotide_cyclase"/>
</dbReference>
<dbReference type="CDD" id="cd00156">
    <property type="entry name" value="REC"/>
    <property type="match status" value="1"/>
</dbReference>
<dbReference type="Gene3D" id="3.40.50.2300">
    <property type="match status" value="1"/>
</dbReference>
<dbReference type="Proteomes" id="UP000575083">
    <property type="component" value="Unassembled WGS sequence"/>
</dbReference>
<evidence type="ECO:0000259" key="7">
    <source>
        <dbReference type="PROSITE" id="PS50887"/>
    </source>
</evidence>
<dbReference type="FunFam" id="3.30.70.270:FF:000001">
    <property type="entry name" value="Diguanylate cyclase domain protein"/>
    <property type="match status" value="1"/>
</dbReference>
<dbReference type="InterPro" id="IPR000014">
    <property type="entry name" value="PAS"/>
</dbReference>
<dbReference type="Pfam" id="PF13426">
    <property type="entry name" value="PAS_9"/>
    <property type="match status" value="1"/>
</dbReference>
<dbReference type="Pfam" id="PF13185">
    <property type="entry name" value="GAF_2"/>
    <property type="match status" value="1"/>
</dbReference>
<dbReference type="SUPFAM" id="SSF52172">
    <property type="entry name" value="CheY-like"/>
    <property type="match status" value="1"/>
</dbReference>
<dbReference type="SUPFAM" id="SSF55785">
    <property type="entry name" value="PYP-like sensor domain (PAS domain)"/>
    <property type="match status" value="2"/>
</dbReference>
<accession>A0A7X0PA79</accession>
<evidence type="ECO:0000313" key="8">
    <source>
        <dbReference type="EMBL" id="MBB6557929.1"/>
    </source>
</evidence>
<dbReference type="EMBL" id="JACHLK010000001">
    <property type="protein sequence ID" value="MBB6557929.1"/>
    <property type="molecule type" value="Genomic_DNA"/>
</dbReference>
<dbReference type="SUPFAM" id="SSF55781">
    <property type="entry name" value="GAF domain-like"/>
    <property type="match status" value="1"/>
</dbReference>
<sequence>MPISVLLIEDDREHARALVDALVDPWLGWRAHVAPSLTQAQLWLKDHVPDIVLVCQHFTDGSAYDVLEHMGRVPALIIVDAGADAQAAHAMRHGFADFTIRDPGCNYLLALPAQIEAVLERSSSVRARRAAEAMLARQHRLLQAISRAQAVFIASSAPRAAFDALLHELMELTGSQLGLVGQVQRTAEGRPFLRMHSMTDVAWDEATRARYTRDAEEGRVFDDLDSLPGQAMQTEAPVIVHNAQGEQRSAGMPPGHAPVVSYLGLPILASGELVAVVGLANRPEGYTAADVQFLQPLLNTVGQLELARRAELARRQVEEELARTSELLAEKTRALQSTLASVSQGITKVDGEGRIRVYNQRYLELLNLPEALLAGEPRVEEVVRFQTERGDFGTGFQLIESKARDYVGAEYAAHGGKLTMPDSYIRRTVAGRFIEVRTRPLEDGGRVRTFTDVTDYLGALEALRESEARWRSLTQLSSDWYWEQDAEFRFVRTEGSPQAKMDMTDEQLFGLARWELPNTFADEGQWRAHREQLAQRQVFRNFEIQRTTAAGEPIWVSISGEPIFNAEGEFTGYRGLARDITERKRAEAEIQRLAFYDELTKLPNRRLLLDRLERAATACEREGQHGALLFLDLDNFKGINDTMGHEWGDRLLVQVGERLRASVRATDTVARLGGDEFVVVLQGLSSEETGAAVESEAVAQKVLQALNEPYDMDGSELHSTPSIGIALFHDREQPVNELLKRADLAMYQAKAQGRNTLCFFDPAMQAAATARSALEGDIRQGIQRNEFLLHYQPVVNAAGQTMGAEALVRWQHPQRGMVPPGQFIPLAEQTGLILPLGQRVLHLACEQLARWNRESATKGWTVAVNVSAQEFRHTEFVPQVLQALYTTGADPARLKLELTESLLLTDVEESIVKMQVLRNLGVGFSLDDFGTGYSSLAYLKRLPLDQLKIDQSFVRDVLTDPNDAAIACTIVALAHSLGLDVVAEGVETEGQHDFLLRNGCQQFQGYLFGRPGPAEALQPG</sequence>
<dbReference type="InterPro" id="IPR001610">
    <property type="entry name" value="PAC"/>
</dbReference>
<keyword evidence="4" id="KW-0175">Coiled coil</keyword>
<evidence type="ECO:0000256" key="1">
    <source>
        <dbReference type="ARBA" id="ARBA00022679"/>
    </source>
</evidence>
<dbReference type="SUPFAM" id="SSF141868">
    <property type="entry name" value="EAL domain-like"/>
    <property type="match status" value="1"/>
</dbReference>
<keyword evidence="2" id="KW-0418">Kinase</keyword>
<keyword evidence="9" id="KW-1185">Reference proteome</keyword>
<dbReference type="SMART" id="SM00052">
    <property type="entry name" value="EAL"/>
    <property type="match status" value="1"/>
</dbReference>
<dbReference type="InterPro" id="IPR052155">
    <property type="entry name" value="Biofilm_reg_signaling"/>
</dbReference>
<dbReference type="PROSITE" id="PS50883">
    <property type="entry name" value="EAL"/>
    <property type="match status" value="1"/>
</dbReference>
<name>A0A7X0PA79_9BURK</name>
<dbReference type="InterPro" id="IPR029016">
    <property type="entry name" value="GAF-like_dom_sf"/>
</dbReference>
<dbReference type="CDD" id="cd00130">
    <property type="entry name" value="PAS"/>
    <property type="match status" value="1"/>
</dbReference>
<reference evidence="8 9" key="1">
    <citation type="submission" date="2020-08" db="EMBL/GenBank/DDBJ databases">
        <title>Functional genomics of gut bacteria from endangered species of beetles.</title>
        <authorList>
            <person name="Carlos-Shanley C."/>
        </authorList>
    </citation>
    <scope>NUCLEOTIDE SEQUENCE [LARGE SCALE GENOMIC DNA]</scope>
    <source>
        <strain evidence="8 9">S00198</strain>
    </source>
</reference>
<dbReference type="GO" id="GO:0071111">
    <property type="term" value="F:cyclic-guanylate-specific phosphodiesterase activity"/>
    <property type="evidence" value="ECO:0007669"/>
    <property type="project" value="UniProtKB-EC"/>
</dbReference>
<feature type="domain" description="PAC" evidence="5">
    <location>
        <begin position="540"/>
        <end position="592"/>
    </location>
</feature>
<dbReference type="InterPro" id="IPR035965">
    <property type="entry name" value="PAS-like_dom_sf"/>
</dbReference>
<dbReference type="AlphaFoldDB" id="A0A7X0PA79"/>
<dbReference type="Pfam" id="PF00990">
    <property type="entry name" value="GGDEF"/>
    <property type="match status" value="1"/>
</dbReference>
<dbReference type="Gene3D" id="3.30.450.20">
    <property type="entry name" value="PAS domain"/>
    <property type="match status" value="2"/>
</dbReference>
<dbReference type="InterPro" id="IPR001633">
    <property type="entry name" value="EAL_dom"/>
</dbReference>
<dbReference type="PANTHER" id="PTHR44757:SF2">
    <property type="entry name" value="BIOFILM ARCHITECTURE MAINTENANCE PROTEIN MBAA"/>
    <property type="match status" value="1"/>
</dbReference>
<dbReference type="GO" id="GO:0016301">
    <property type="term" value="F:kinase activity"/>
    <property type="evidence" value="ECO:0007669"/>
    <property type="project" value="UniProtKB-KW"/>
</dbReference>
<evidence type="ECO:0000256" key="4">
    <source>
        <dbReference type="SAM" id="Coils"/>
    </source>
</evidence>
<dbReference type="InterPro" id="IPR035919">
    <property type="entry name" value="EAL_sf"/>
</dbReference>
<dbReference type="InterPro" id="IPR003018">
    <property type="entry name" value="GAF"/>
</dbReference>
<dbReference type="SMART" id="SM00267">
    <property type="entry name" value="GGDEF"/>
    <property type="match status" value="1"/>
</dbReference>
<dbReference type="Pfam" id="PF12860">
    <property type="entry name" value="PAS_7"/>
    <property type="match status" value="1"/>
</dbReference>
<dbReference type="FunFam" id="3.20.20.450:FF:000001">
    <property type="entry name" value="Cyclic di-GMP phosphodiesterase yahA"/>
    <property type="match status" value="1"/>
</dbReference>
<dbReference type="InterPro" id="IPR011006">
    <property type="entry name" value="CheY-like_superfamily"/>
</dbReference>